<dbReference type="AlphaFoldDB" id="A0A2N5H608"/>
<dbReference type="EMBL" id="PGVE01000110">
    <property type="protein sequence ID" value="PLS00970.1"/>
    <property type="molecule type" value="Genomic_DNA"/>
</dbReference>
<dbReference type="SUPFAM" id="SSF56420">
    <property type="entry name" value="Peptide deformylase"/>
    <property type="match status" value="1"/>
</dbReference>
<keyword evidence="1" id="KW-0378">Hydrolase</keyword>
<dbReference type="Proteomes" id="UP000234950">
    <property type="component" value="Unassembled WGS sequence"/>
</dbReference>
<organism evidence="1 2">
    <name type="scientific">Neobacillus cucumis</name>
    <dbReference type="NCBI Taxonomy" id="1740721"/>
    <lineage>
        <taxon>Bacteria</taxon>
        <taxon>Bacillati</taxon>
        <taxon>Bacillota</taxon>
        <taxon>Bacilli</taxon>
        <taxon>Bacillales</taxon>
        <taxon>Bacillaceae</taxon>
        <taxon>Neobacillus</taxon>
    </lineage>
</organism>
<name>A0A2N5H608_9BACI</name>
<gene>
    <name evidence="1" type="primary">def</name>
    <name evidence="1" type="ORF">CVD27_27745</name>
</gene>
<dbReference type="Gene3D" id="3.90.45.10">
    <property type="entry name" value="Peptide deformylase"/>
    <property type="match status" value="1"/>
</dbReference>
<protein>
    <submittedName>
        <fullName evidence="1">Peptide deformylase</fullName>
        <ecNumber evidence="1">3.5.1.88</ecNumber>
    </submittedName>
</protein>
<evidence type="ECO:0000313" key="2">
    <source>
        <dbReference type="Proteomes" id="UP000234950"/>
    </source>
</evidence>
<keyword evidence="2" id="KW-1185">Reference proteome</keyword>
<sequence length="55" mass="6364">MILMNDIIREGHPTLRLKAKEVSFPLSNEDRQLCDDLLEYVVNSQNDELGEKYGL</sequence>
<evidence type="ECO:0000313" key="1">
    <source>
        <dbReference type="EMBL" id="PLS00970.1"/>
    </source>
</evidence>
<reference evidence="1 2" key="1">
    <citation type="submission" date="2017-11" db="EMBL/GenBank/DDBJ databases">
        <title>Comparitive Functional Genomics of Dry Heat Resistant strains isolated from the Viking Spacecraft.</title>
        <authorList>
            <person name="Seuylemezian A."/>
            <person name="Cooper K."/>
            <person name="Vaishampayan P."/>
        </authorList>
    </citation>
    <scope>NUCLEOTIDE SEQUENCE [LARGE SCALE GENOMIC DNA]</scope>
    <source>
        <strain evidence="1 2">V32-6</strain>
    </source>
</reference>
<comment type="caution">
    <text evidence="1">The sequence shown here is derived from an EMBL/GenBank/DDBJ whole genome shotgun (WGS) entry which is preliminary data.</text>
</comment>
<dbReference type="GO" id="GO:0042586">
    <property type="term" value="F:peptide deformylase activity"/>
    <property type="evidence" value="ECO:0007669"/>
    <property type="project" value="UniProtKB-EC"/>
</dbReference>
<accession>A0A2N5H608</accession>
<feature type="non-terminal residue" evidence="1">
    <location>
        <position position="55"/>
    </location>
</feature>
<proteinExistence type="predicted"/>
<dbReference type="InterPro" id="IPR036821">
    <property type="entry name" value="Peptide_deformylase_sf"/>
</dbReference>
<dbReference type="EC" id="3.5.1.88" evidence="1"/>